<dbReference type="AlphaFoldDB" id="A0A1X3GKV7"/>
<reference evidence="5 6" key="1">
    <citation type="submission" date="2017-03" db="EMBL/GenBank/DDBJ databases">
        <title>Whole genome sequences of fourteen strains of Bradyrhizobium canariense and one strain of Bradyrhizobium japonicum isolated from Lupinus (Papilionoideae: Genisteae) species in Algeria.</title>
        <authorList>
            <person name="Crovadore J."/>
            <person name="Chekireb D."/>
            <person name="Brachmann A."/>
            <person name="Chablais R."/>
            <person name="Cochard B."/>
            <person name="Lefort F."/>
        </authorList>
    </citation>
    <scope>NUCLEOTIDE SEQUENCE [LARGE SCALE GENOMIC DNA]</scope>
    <source>
        <strain evidence="5 6">UBMA195</strain>
    </source>
</reference>
<comment type="similarity">
    <text evidence="2">Belongs to the bacterial solute-binding protein SsuA/TauA family.</text>
</comment>
<dbReference type="PANTHER" id="PTHR30024:SF47">
    <property type="entry name" value="TAURINE-BINDING PERIPLASMIC PROTEIN"/>
    <property type="match status" value="1"/>
</dbReference>
<evidence type="ECO:0000313" key="5">
    <source>
        <dbReference type="EMBL" id="OSJ11877.1"/>
    </source>
</evidence>
<dbReference type="CDD" id="cd01008">
    <property type="entry name" value="PBP2_NrtA_SsuA_CpmA_like"/>
    <property type="match status" value="1"/>
</dbReference>
<gene>
    <name evidence="5" type="ORF">BSZ18_14375</name>
</gene>
<dbReference type="PANTHER" id="PTHR30024">
    <property type="entry name" value="ALIPHATIC SULFONATES-BINDING PROTEIN-RELATED"/>
    <property type="match status" value="1"/>
</dbReference>
<sequence length="385" mass="41013">MVPGEHTKWADPQVIVQGRTRGTVAGPFRAASAMTSGLRSARRKGRSFMHRTTIRPITTIAGRATLCCLAVGLALGPNCALAAELLKARLAQNLAPISGLAIVAKSKGIFEKHGLDITVSNFTSGKQCLDTVIGGGADIATTAEAPVTASTMANQPIAFIAGMEYSDLKTLVAAKAGVKTKADLRGKRIAFTAGTGSEVYTATLLKSAGLTPKDVTLVNLRPQEMLPALAAGSIDAIDTWEPHVANAKKAMGEAVTEVDTKGTYSETFNIVVMKPYLDANPVLVEKFIAALIDAEIWMKAQPDEAITTVADAVGMKRAELAPIWADYVYRVRLDDRLIEILKTHSAWRLESGNHPPGAAMPDFSKVVVTEPLKKVDPARVTLSWK</sequence>
<evidence type="ECO:0000259" key="4">
    <source>
        <dbReference type="Pfam" id="PF09084"/>
    </source>
</evidence>
<dbReference type="InterPro" id="IPR015168">
    <property type="entry name" value="SsuA/THI5"/>
</dbReference>
<dbReference type="SUPFAM" id="SSF53850">
    <property type="entry name" value="Periplasmic binding protein-like II"/>
    <property type="match status" value="1"/>
</dbReference>
<dbReference type="EMBL" id="NAFI01000168">
    <property type="protein sequence ID" value="OSJ11877.1"/>
    <property type="molecule type" value="Genomic_DNA"/>
</dbReference>
<organism evidence="5 6">
    <name type="scientific">Bradyrhizobium canariense</name>
    <dbReference type="NCBI Taxonomy" id="255045"/>
    <lineage>
        <taxon>Bacteria</taxon>
        <taxon>Pseudomonadati</taxon>
        <taxon>Pseudomonadota</taxon>
        <taxon>Alphaproteobacteria</taxon>
        <taxon>Hyphomicrobiales</taxon>
        <taxon>Nitrobacteraceae</taxon>
        <taxon>Bradyrhizobium</taxon>
    </lineage>
</organism>
<evidence type="ECO:0000256" key="3">
    <source>
        <dbReference type="ARBA" id="ARBA00022729"/>
    </source>
</evidence>
<dbReference type="Proteomes" id="UP000193553">
    <property type="component" value="Unassembled WGS sequence"/>
</dbReference>
<keyword evidence="3" id="KW-0732">Signal</keyword>
<feature type="domain" description="SsuA/THI5-like" evidence="4">
    <location>
        <begin position="102"/>
        <end position="305"/>
    </location>
</feature>
<evidence type="ECO:0000313" key="6">
    <source>
        <dbReference type="Proteomes" id="UP000193553"/>
    </source>
</evidence>
<comment type="caution">
    <text evidence="5">The sequence shown here is derived from an EMBL/GenBank/DDBJ whole genome shotgun (WGS) entry which is preliminary data.</text>
</comment>
<dbReference type="GO" id="GO:0042918">
    <property type="term" value="P:alkanesulfonate transmembrane transport"/>
    <property type="evidence" value="ECO:0007669"/>
    <property type="project" value="TreeGrafter"/>
</dbReference>
<protein>
    <submittedName>
        <fullName evidence="5">ABC transporter substrate-binding protein</fullName>
    </submittedName>
</protein>
<name>A0A1X3GKV7_9BRAD</name>
<proteinExistence type="inferred from homology"/>
<dbReference type="Pfam" id="PF09084">
    <property type="entry name" value="NMT1"/>
    <property type="match status" value="1"/>
</dbReference>
<dbReference type="GO" id="GO:0042597">
    <property type="term" value="C:periplasmic space"/>
    <property type="evidence" value="ECO:0007669"/>
    <property type="project" value="UniProtKB-SubCell"/>
</dbReference>
<accession>A0A1X3GKV7</accession>
<evidence type="ECO:0000256" key="2">
    <source>
        <dbReference type="ARBA" id="ARBA00010742"/>
    </source>
</evidence>
<comment type="subcellular location">
    <subcellularLocation>
        <location evidence="1">Periplasm</location>
    </subcellularLocation>
</comment>
<evidence type="ECO:0000256" key="1">
    <source>
        <dbReference type="ARBA" id="ARBA00004418"/>
    </source>
</evidence>
<dbReference type="OrthoDB" id="7374754at2"/>
<dbReference type="Gene3D" id="3.40.190.10">
    <property type="entry name" value="Periplasmic binding protein-like II"/>
    <property type="match status" value="2"/>
</dbReference>